<feature type="region of interest" description="Disordered" evidence="8">
    <location>
        <begin position="1527"/>
        <end position="1551"/>
    </location>
</feature>
<dbReference type="Gene3D" id="3.50.30.30">
    <property type="match status" value="1"/>
</dbReference>
<gene>
    <name evidence="11" type="ORF">J6I90_12420</name>
</gene>
<evidence type="ECO:0000256" key="8">
    <source>
        <dbReference type="SAM" id="MobiDB-lite"/>
    </source>
</evidence>
<dbReference type="InterPro" id="IPR000209">
    <property type="entry name" value="Peptidase_S8/S53_dom"/>
</dbReference>
<keyword evidence="3 6" id="KW-0378">Hydrolase</keyword>
<dbReference type="InterPro" id="IPR045051">
    <property type="entry name" value="SBT"/>
</dbReference>
<evidence type="ECO:0000259" key="10">
    <source>
        <dbReference type="Pfam" id="PF05922"/>
    </source>
</evidence>
<dbReference type="Pfam" id="PF00082">
    <property type="entry name" value="Peptidase_S8"/>
    <property type="match status" value="1"/>
</dbReference>
<dbReference type="GO" id="GO:0004252">
    <property type="term" value="F:serine-type endopeptidase activity"/>
    <property type="evidence" value="ECO:0007669"/>
    <property type="project" value="UniProtKB-UniRule"/>
</dbReference>
<dbReference type="GO" id="GO:0006508">
    <property type="term" value="P:proteolysis"/>
    <property type="evidence" value="ECO:0007669"/>
    <property type="project" value="UniProtKB-KW"/>
</dbReference>
<evidence type="ECO:0000256" key="5">
    <source>
        <dbReference type="PIRSR" id="PIRSR615500-1"/>
    </source>
</evidence>
<sequence length="1571" mass="169963">MVVAGKPIREQFTNAVNGFTVEVTQEQAEMISRHPEVAFVQRSKIYDMHTDAGPDLIEADKIWSGEATSGLGFKGEGLIVGVIDSGINSDHPSFAARAGDGYQHENPFGPGVYVGDCELAEFAERCNDKLIGIRSYSVITDAYTTGELGATVAPVGEDYHGHGSHVAATVAGNQLFDQPLSFPEFAPEADGQVLKPEFFAQMSGVAPRANIISYQVCQPSSDVVGGCPGEALLAGIEDAVADGVDVINFSIGGQDSHPWSDAVEMAFLGAREAGILVAAAAGNGGQAGGYEEYMGAIDHASPWLLNVAATTHDRELVIETQASDFGFANENEAGSRLPDATEISGGAINETGVTGVLVHAEDYANINGEYDRYCGSEYASGTFDYYPDGTLITDTYGNAVDVIVACARDDLNNPNGIARTAKSDNIKAGSADGYVLYNYGSSDPIATTSSYSLPAIHISRGAWYGDFNNGYYGLEDWLTNNGRGHMMTIQPTLIEAQRSAEYADWLAPFSSRGPSPSTPESLIPAVAAPGVDIYSAWSDEQPFSPAPAAGDFTFLSGTSMASPHAAGALALLKQAHPDWSPAEIQSALVMTADEGVRYRFLNRDDEAVFEADTYRAGTGRINVENAVQSGLVMDETADNFAAADPLNGGQVHRLNLPQLVDFSCKPQCTWIRTVKATKDGTWTVSADPTRNWSMSAKSQFEQQGVNIDIQPAEFSLRAGETQNIVVTASIMDTQDIFSNSEVELHSTLRFAEVSGTSPEAHWPVVFKYDNNGMPSKLETVAHRNDGEQLFSGIQLPEGHNVGRVFAPVKADHIEVTLPKDDDGSFPWDTRTDPATAYEDRIDEAVHTEWVYVAEGSKRLIAEVTGLVESPLEGDFDLGNFLVYVGKDYNGNNEIDIDSEILCMSNHVSYHNFCNINSPEEGNYWVLFYNARGGSVGNYYEDLYETYTAAIAVVGDSEATNMTVDVPYSDGQQGTDVALNWSMPGMEEGDIYYSLIDFGTSAANAGNIGKVSLKLTRGADDVELVVPQTRVKKGDVLPITFKVLANQSGRDRSFTIDTTIPEGLLIRGLDTKNSAIVTELEQDGEQVLISGIQPDTASVQPHYDMTTNLTNAQCRTPDVGNSNPGGYINLADFGIYPLFGGFAPVEIGDDGRVLPRKDGFILHRTGIVVPIAAIFNGGYDSFHLYNNTEQLNTNIQNSLEIRGTGMVSLWEGAPVFGNFHFPYPYDSFPYEQVSPLWRAGSFNDDGSISRAMMSVPLNSSPFKPEGISLASTTSGWGIVEFDDARSYDYAGRSSAGEYLWEERDDRFDFQLLFNVNTRFGDDEYELIMAYDNIDWAGENGRGSIGVQGFRGQAHRFGPLQGYLGEQYAYNDLQDKISDDLLVCYDYVGPESSQFEVTVLAEVGAVAVGRELVIKAVSSIEGMADIEMEHVVTAPSNITVGEISDQSIDENTSLEDLVIYYADEENSVNEISVQGENITSVVDDHESGAAVTITPDENFHGDVEVTVTVSDVENPGDAASTSFTLTVVSDGEEPEEEAQKPSEPAPETPRSSSGSFGWWMLSLLGLVWMRRRV</sequence>
<dbReference type="Gene3D" id="3.40.50.200">
    <property type="entry name" value="Peptidase S8/S53 domain"/>
    <property type="match status" value="1"/>
</dbReference>
<dbReference type="NCBIfam" id="TIGR03501">
    <property type="entry name" value="GlyGly_CTERM"/>
    <property type="match status" value="1"/>
</dbReference>
<dbReference type="SUPFAM" id="SSF52743">
    <property type="entry name" value="Subtilisin-like"/>
    <property type="match status" value="1"/>
</dbReference>
<dbReference type="PANTHER" id="PTHR10795">
    <property type="entry name" value="PROPROTEIN CONVERTASE SUBTILISIN/KEXIN"/>
    <property type="match status" value="1"/>
</dbReference>
<accession>A0AAW7R3Z9</accession>
<evidence type="ECO:0000256" key="2">
    <source>
        <dbReference type="ARBA" id="ARBA00022670"/>
    </source>
</evidence>
<dbReference type="PROSITE" id="PS00138">
    <property type="entry name" value="SUBTILASE_SER"/>
    <property type="match status" value="1"/>
</dbReference>
<feature type="domain" description="Peptidase S8/S53" evidence="9">
    <location>
        <begin position="75"/>
        <end position="595"/>
    </location>
</feature>
<dbReference type="InterPro" id="IPR023828">
    <property type="entry name" value="Peptidase_S8_Ser-AS"/>
</dbReference>
<evidence type="ECO:0000256" key="1">
    <source>
        <dbReference type="ARBA" id="ARBA00011073"/>
    </source>
</evidence>
<dbReference type="InterPro" id="IPR017311">
    <property type="entry name" value="Sama-2696"/>
</dbReference>
<proteinExistence type="inferred from homology"/>
<evidence type="ECO:0000313" key="11">
    <source>
        <dbReference type="EMBL" id="MDN7125687.1"/>
    </source>
</evidence>
<dbReference type="PRINTS" id="PR00723">
    <property type="entry name" value="SUBTILISIN"/>
</dbReference>
<dbReference type="InterPro" id="IPR015500">
    <property type="entry name" value="Peptidase_S8_subtilisin-rel"/>
</dbReference>
<dbReference type="EMBL" id="JAGGJB010000008">
    <property type="protein sequence ID" value="MDN7125687.1"/>
    <property type="molecule type" value="Genomic_DNA"/>
</dbReference>
<reference evidence="11 12" key="1">
    <citation type="submission" date="2021-03" db="EMBL/GenBank/DDBJ databases">
        <title>Pseudidiomarina terrestris, a new bacterium isolated from saline soil.</title>
        <authorList>
            <person name="Galisteo C."/>
            <person name="De La Haba R."/>
            <person name="Sanchez-Porro C."/>
            <person name="Ventosa A."/>
        </authorList>
    </citation>
    <scope>NUCLEOTIDE SEQUENCE [LARGE SCALE GENOMIC DNA]</scope>
    <source>
        <strain evidence="11 12">1APP75-32.1</strain>
    </source>
</reference>
<keyword evidence="4 6" id="KW-0720">Serine protease</keyword>
<evidence type="ECO:0000256" key="7">
    <source>
        <dbReference type="RuleBase" id="RU003355"/>
    </source>
</evidence>
<evidence type="ECO:0000259" key="9">
    <source>
        <dbReference type="Pfam" id="PF00082"/>
    </source>
</evidence>
<comment type="caution">
    <text evidence="11">The sequence shown here is derived from an EMBL/GenBank/DDBJ whole genome shotgun (WGS) entry which is preliminary data.</text>
</comment>
<evidence type="ECO:0000256" key="3">
    <source>
        <dbReference type="ARBA" id="ARBA00022801"/>
    </source>
</evidence>
<feature type="domain" description="Inhibitor I9" evidence="10">
    <location>
        <begin position="9"/>
        <end position="49"/>
    </location>
</feature>
<dbReference type="InterPro" id="IPR036852">
    <property type="entry name" value="Peptidase_S8/S53_dom_sf"/>
</dbReference>
<dbReference type="Proteomes" id="UP001169492">
    <property type="component" value="Unassembled WGS sequence"/>
</dbReference>
<protein>
    <submittedName>
        <fullName evidence="11">S8 family serine peptidase</fullName>
    </submittedName>
</protein>
<keyword evidence="2 6" id="KW-0645">Protease</keyword>
<evidence type="ECO:0000256" key="6">
    <source>
        <dbReference type="PROSITE-ProRule" id="PRU01240"/>
    </source>
</evidence>
<feature type="active site" description="Charge relay system" evidence="5 6">
    <location>
        <position position="162"/>
    </location>
</feature>
<dbReference type="Pfam" id="PF05922">
    <property type="entry name" value="Inhibitor_I9"/>
    <property type="match status" value="1"/>
</dbReference>
<dbReference type="PIRSF" id="PIRSF037895">
    <property type="entry name" value="Subtilisin_rel_Sama_2696"/>
    <property type="match status" value="1"/>
</dbReference>
<dbReference type="PROSITE" id="PS00136">
    <property type="entry name" value="SUBTILASE_ASP"/>
    <property type="match status" value="1"/>
</dbReference>
<dbReference type="InterPro" id="IPR023827">
    <property type="entry name" value="Peptidase_S8_Asp-AS"/>
</dbReference>
<evidence type="ECO:0000256" key="4">
    <source>
        <dbReference type="ARBA" id="ARBA00022825"/>
    </source>
</evidence>
<name>A0AAW7R3Z9_9GAMM</name>
<feature type="active site" description="Charge relay system" evidence="5 6">
    <location>
        <position position="559"/>
    </location>
</feature>
<evidence type="ECO:0000313" key="12">
    <source>
        <dbReference type="Proteomes" id="UP001169492"/>
    </source>
</evidence>
<dbReference type="InterPro" id="IPR010259">
    <property type="entry name" value="S8pro/Inhibitor_I9"/>
</dbReference>
<dbReference type="InterPro" id="IPR020008">
    <property type="entry name" value="GlyGly_CTERM"/>
</dbReference>
<dbReference type="PROSITE" id="PS51892">
    <property type="entry name" value="SUBTILASE"/>
    <property type="match status" value="1"/>
</dbReference>
<comment type="similarity">
    <text evidence="1 6 7">Belongs to the peptidase S8 family.</text>
</comment>
<feature type="active site" description="Charge relay system" evidence="5 6">
    <location>
        <position position="84"/>
    </location>
</feature>
<organism evidence="11 12">
    <name type="scientific">Pseudidiomarina terrestris</name>
    <dbReference type="NCBI Taxonomy" id="2820060"/>
    <lineage>
        <taxon>Bacteria</taxon>
        <taxon>Pseudomonadati</taxon>
        <taxon>Pseudomonadota</taxon>
        <taxon>Gammaproteobacteria</taxon>
        <taxon>Alteromonadales</taxon>
        <taxon>Idiomarinaceae</taxon>
        <taxon>Pseudidiomarina</taxon>
    </lineage>
</organism>